<dbReference type="Proteomes" id="UP000814140">
    <property type="component" value="Unassembled WGS sequence"/>
</dbReference>
<name>A0ACB8SXX0_9AGAM</name>
<keyword evidence="2" id="KW-1185">Reference proteome</keyword>
<reference evidence="1" key="1">
    <citation type="submission" date="2021-03" db="EMBL/GenBank/DDBJ databases">
        <authorList>
            <consortium name="DOE Joint Genome Institute"/>
            <person name="Ahrendt S."/>
            <person name="Looney B.P."/>
            <person name="Miyauchi S."/>
            <person name="Morin E."/>
            <person name="Drula E."/>
            <person name="Courty P.E."/>
            <person name="Chicoki N."/>
            <person name="Fauchery L."/>
            <person name="Kohler A."/>
            <person name="Kuo A."/>
            <person name="Labutti K."/>
            <person name="Pangilinan J."/>
            <person name="Lipzen A."/>
            <person name="Riley R."/>
            <person name="Andreopoulos W."/>
            <person name="He G."/>
            <person name="Johnson J."/>
            <person name="Barry K.W."/>
            <person name="Grigoriev I.V."/>
            <person name="Nagy L."/>
            <person name="Hibbett D."/>
            <person name="Henrissat B."/>
            <person name="Matheny P.B."/>
            <person name="Labbe J."/>
            <person name="Martin F."/>
        </authorList>
    </citation>
    <scope>NUCLEOTIDE SEQUENCE</scope>
    <source>
        <strain evidence="1">HHB10654</strain>
    </source>
</reference>
<organism evidence="1 2">
    <name type="scientific">Artomyces pyxidatus</name>
    <dbReference type="NCBI Taxonomy" id="48021"/>
    <lineage>
        <taxon>Eukaryota</taxon>
        <taxon>Fungi</taxon>
        <taxon>Dikarya</taxon>
        <taxon>Basidiomycota</taxon>
        <taxon>Agaricomycotina</taxon>
        <taxon>Agaricomycetes</taxon>
        <taxon>Russulales</taxon>
        <taxon>Auriscalpiaceae</taxon>
        <taxon>Artomyces</taxon>
    </lineage>
</organism>
<gene>
    <name evidence="1" type="ORF">BV25DRAFT_779641</name>
</gene>
<evidence type="ECO:0000313" key="2">
    <source>
        <dbReference type="Proteomes" id="UP000814140"/>
    </source>
</evidence>
<comment type="caution">
    <text evidence="1">The sequence shown here is derived from an EMBL/GenBank/DDBJ whole genome shotgun (WGS) entry which is preliminary data.</text>
</comment>
<sequence>MSQIPSDLRGPPPSNFTTFPSLHIRDARDAHVILEAVRLNILPLITRRLSSSERDQLRSGNVFVWEQAEFKGGLERWTDGRRWSQSRMRGDYLFYEEKLETTQEERDLKAARRARRALDPQSVPPLTSRRQDRPSKPGGLTKQTYSTQVFLPGSSTPRKWHIVAYFSGNDYTRLQTIDDVELLHRIRVPDGIYVSNKGSYRLVDPYPCEPDDDESLYGSRRPSISGRSPPVSSASSSSSLLPSPQYILPASPISPSHPHTGDLPRLASVVPMGGHMPQPGSSHHSGSHNASQYRPLSAEDRRVLGAFRVNPW</sequence>
<evidence type="ECO:0000313" key="1">
    <source>
        <dbReference type="EMBL" id="KAI0061348.1"/>
    </source>
</evidence>
<proteinExistence type="predicted"/>
<protein>
    <submittedName>
        <fullName evidence="1">Uncharacterized protein</fullName>
    </submittedName>
</protein>
<reference evidence="1" key="2">
    <citation type="journal article" date="2022" name="New Phytol.">
        <title>Evolutionary transition to the ectomycorrhizal habit in the genomes of a hyperdiverse lineage of mushroom-forming fungi.</title>
        <authorList>
            <person name="Looney B."/>
            <person name="Miyauchi S."/>
            <person name="Morin E."/>
            <person name="Drula E."/>
            <person name="Courty P.E."/>
            <person name="Kohler A."/>
            <person name="Kuo A."/>
            <person name="LaButti K."/>
            <person name="Pangilinan J."/>
            <person name="Lipzen A."/>
            <person name="Riley R."/>
            <person name="Andreopoulos W."/>
            <person name="He G."/>
            <person name="Johnson J."/>
            <person name="Nolan M."/>
            <person name="Tritt A."/>
            <person name="Barry K.W."/>
            <person name="Grigoriev I.V."/>
            <person name="Nagy L.G."/>
            <person name="Hibbett D."/>
            <person name="Henrissat B."/>
            <person name="Matheny P.B."/>
            <person name="Labbe J."/>
            <person name="Martin F.M."/>
        </authorList>
    </citation>
    <scope>NUCLEOTIDE SEQUENCE</scope>
    <source>
        <strain evidence="1">HHB10654</strain>
    </source>
</reference>
<dbReference type="EMBL" id="MU277213">
    <property type="protein sequence ID" value="KAI0061348.1"/>
    <property type="molecule type" value="Genomic_DNA"/>
</dbReference>
<accession>A0ACB8SXX0</accession>